<protein>
    <submittedName>
        <fullName evidence="3">CRISPR-associated protein Cas2</fullName>
    </submittedName>
</protein>
<dbReference type="SUPFAM" id="SSF143430">
    <property type="entry name" value="TTP0101/SSO1404-like"/>
    <property type="match status" value="1"/>
</dbReference>
<keyword evidence="1" id="KW-0540">Nuclease</keyword>
<name>A0ABW9JR78_9GAMM</name>
<dbReference type="Gene3D" id="3.30.70.240">
    <property type="match status" value="1"/>
</dbReference>
<evidence type="ECO:0000256" key="2">
    <source>
        <dbReference type="ARBA" id="ARBA00022801"/>
    </source>
</evidence>
<dbReference type="InterPro" id="IPR019199">
    <property type="entry name" value="Virulence_VapD/CRISPR_Cas2"/>
</dbReference>
<reference evidence="3 4" key="1">
    <citation type="submission" date="2024-12" db="EMBL/GenBank/DDBJ databases">
        <title>C001-4G Acinetobacter sp. assembled genome.</title>
        <authorList>
            <person name="D'Arcy K."/>
            <person name="Kingdon A.D.H."/>
            <person name="Breen A."/>
            <person name="Mckeown C."/>
            <person name="Allman E."/>
            <person name="Sharma P."/>
            <person name="Mcleman A."/>
            <person name="Roberts A.P."/>
        </authorList>
    </citation>
    <scope>NUCLEOTIDE SEQUENCE [LARGE SCALE GENOMIC DNA]</scope>
    <source>
        <strain evidence="3 4">C1-4G</strain>
    </source>
</reference>
<dbReference type="Pfam" id="PF09827">
    <property type="entry name" value="CRISPR_Cas2"/>
    <property type="match status" value="1"/>
</dbReference>
<keyword evidence="2" id="KW-0378">Hydrolase</keyword>
<organism evidence="3 4">
    <name type="scientific">Acinetobacter albensis</name>
    <dbReference type="NCBI Taxonomy" id="1673609"/>
    <lineage>
        <taxon>Bacteria</taxon>
        <taxon>Pseudomonadati</taxon>
        <taxon>Pseudomonadota</taxon>
        <taxon>Gammaproteobacteria</taxon>
        <taxon>Moraxellales</taxon>
        <taxon>Moraxellaceae</taxon>
        <taxon>Acinetobacter</taxon>
    </lineage>
</organism>
<evidence type="ECO:0000256" key="1">
    <source>
        <dbReference type="ARBA" id="ARBA00022722"/>
    </source>
</evidence>
<accession>A0ABW9JR78</accession>
<dbReference type="RefSeq" id="WP_409139533.1">
    <property type="nucleotide sequence ID" value="NZ_JBJXCW010000002.1"/>
</dbReference>
<dbReference type="EMBL" id="JBJXCW010000002">
    <property type="protein sequence ID" value="MFN0296392.1"/>
    <property type="molecule type" value="Genomic_DNA"/>
</dbReference>
<sequence length="78" mass="9451">MSQWCLSYDLKNKPRSNYSKIYQTLEQYEHTRLQKSIWLLNTTKSSDEIINDFRHCVDHEDRFAVFPIDQNLLTILKE</sequence>
<evidence type="ECO:0000313" key="3">
    <source>
        <dbReference type="EMBL" id="MFN0296392.1"/>
    </source>
</evidence>
<dbReference type="Proteomes" id="UP001632339">
    <property type="component" value="Unassembled WGS sequence"/>
</dbReference>
<proteinExistence type="predicted"/>
<evidence type="ECO:0000313" key="4">
    <source>
        <dbReference type="Proteomes" id="UP001632339"/>
    </source>
</evidence>
<keyword evidence="4" id="KW-1185">Reference proteome</keyword>
<gene>
    <name evidence="3" type="ORF">ACKVE0_02385</name>
</gene>
<comment type="caution">
    <text evidence="3">The sequence shown here is derived from an EMBL/GenBank/DDBJ whole genome shotgun (WGS) entry which is preliminary data.</text>
</comment>